<dbReference type="SUPFAM" id="SSF110738">
    <property type="entry name" value="Glycerate kinase I"/>
    <property type="match status" value="1"/>
</dbReference>
<evidence type="ECO:0000256" key="4">
    <source>
        <dbReference type="PIRNR" id="PIRNR006078"/>
    </source>
</evidence>
<accession>A0A163PTZ1</accession>
<proteinExistence type="inferred from homology"/>
<dbReference type="AlphaFoldDB" id="A0A163PTZ1"/>
<evidence type="ECO:0000313" key="6">
    <source>
        <dbReference type="Proteomes" id="UP000076567"/>
    </source>
</evidence>
<reference evidence="6" key="1">
    <citation type="submission" date="2016-01" db="EMBL/GenBank/DDBJ databases">
        <title>Draft genome of Chromobacterium sp. F49.</title>
        <authorList>
            <person name="Hong K.W."/>
        </authorList>
    </citation>
    <scope>NUCLEOTIDE SEQUENCE [LARGE SCALE GENOMIC DNA]</scope>
    <source>
        <strain evidence="6">P7IIIA</strain>
    </source>
</reference>
<dbReference type="OrthoDB" id="9774290at2"/>
<dbReference type="InterPro" id="IPR018193">
    <property type="entry name" value="Glyc_kinase_flavodox-like_fold"/>
</dbReference>
<protein>
    <submittedName>
        <fullName evidence="5">Glycerate kinase</fullName>
    </submittedName>
</protein>
<dbReference type="PANTHER" id="PTHR21599">
    <property type="entry name" value="GLYCERATE KINASE"/>
    <property type="match status" value="1"/>
</dbReference>
<comment type="similarity">
    <text evidence="1 4">Belongs to the glycerate kinase type-1 family.</text>
</comment>
<dbReference type="PANTHER" id="PTHR21599:SF0">
    <property type="entry name" value="GLYCERATE KINASE"/>
    <property type="match status" value="1"/>
</dbReference>
<dbReference type="InterPro" id="IPR036129">
    <property type="entry name" value="Glycerate_kinase_sf"/>
</dbReference>
<keyword evidence="6" id="KW-1185">Reference proteome</keyword>
<organism evidence="5 6">
    <name type="scientific">Fictibacillus phosphorivorans</name>
    <dbReference type="NCBI Taxonomy" id="1221500"/>
    <lineage>
        <taxon>Bacteria</taxon>
        <taxon>Bacillati</taxon>
        <taxon>Bacillota</taxon>
        <taxon>Bacilli</taxon>
        <taxon>Bacillales</taxon>
        <taxon>Fictibacillaceae</taxon>
        <taxon>Fictibacillus</taxon>
    </lineage>
</organism>
<dbReference type="InterPro" id="IPR004381">
    <property type="entry name" value="Glycerate_kinase"/>
</dbReference>
<evidence type="ECO:0000313" key="5">
    <source>
        <dbReference type="EMBL" id="KZE64131.1"/>
    </source>
</evidence>
<dbReference type="Proteomes" id="UP000076567">
    <property type="component" value="Unassembled WGS sequence"/>
</dbReference>
<dbReference type="GO" id="GO:0008887">
    <property type="term" value="F:glycerate kinase activity"/>
    <property type="evidence" value="ECO:0007669"/>
    <property type="project" value="UniProtKB-UniRule"/>
</dbReference>
<dbReference type="Gene3D" id="3.40.50.10350">
    <property type="entry name" value="Glycerate kinase, domain 1"/>
    <property type="match status" value="1"/>
</dbReference>
<dbReference type="NCBIfam" id="TIGR00045">
    <property type="entry name" value="glycerate kinase"/>
    <property type="match status" value="1"/>
</dbReference>
<comment type="caution">
    <text evidence="5">The sequence shown here is derived from an EMBL/GenBank/DDBJ whole genome shotgun (WGS) entry which is preliminary data.</text>
</comment>
<dbReference type="Gene3D" id="3.90.1510.10">
    <property type="entry name" value="Glycerate kinase, domain 2"/>
    <property type="match status" value="1"/>
</dbReference>
<dbReference type="EMBL" id="LRFC01000038">
    <property type="protein sequence ID" value="KZE64131.1"/>
    <property type="molecule type" value="Genomic_DNA"/>
</dbReference>
<dbReference type="InterPro" id="IPR018197">
    <property type="entry name" value="Glycerate_kinase_RE-like"/>
</dbReference>
<evidence type="ECO:0000256" key="1">
    <source>
        <dbReference type="ARBA" id="ARBA00006284"/>
    </source>
</evidence>
<name>A0A163PTZ1_9BACL</name>
<keyword evidence="3 4" id="KW-0418">Kinase</keyword>
<evidence type="ECO:0000256" key="3">
    <source>
        <dbReference type="ARBA" id="ARBA00022777"/>
    </source>
</evidence>
<dbReference type="PIRSF" id="PIRSF006078">
    <property type="entry name" value="GlxK"/>
    <property type="match status" value="1"/>
</dbReference>
<dbReference type="GO" id="GO:0031388">
    <property type="term" value="P:organic acid phosphorylation"/>
    <property type="evidence" value="ECO:0007669"/>
    <property type="project" value="UniProtKB-UniRule"/>
</dbReference>
<dbReference type="RefSeq" id="WP_066245192.1">
    <property type="nucleotide sequence ID" value="NZ_LRFC01000038.1"/>
</dbReference>
<sequence>MKIVIAPDSFKESMTAAEVCKAVEAGFRKVFKDAEYVYIPVGDGGEGTVQSVVDATGGEIVNVRATGPLGEKVNAFYGLTGDGKTAVIEMAAASGLHLVPREMRNPLVTSTRGTGELILDALDKKVERIVLGLGGSATNDGGAGMASALGVKFLDVNGEELPPGGEPLGELLTIDVSGIDKRLKSVKVDVACDVTNPLTGPLGASAVFGPQKGATPEMVGILDNSLKRYAEVVERNLGVEVDSLPGAGAAGGLGAGVVAFLDGKLQSGIDLVLDVIGFEDAVRDADLVITGEGRIDFQTVHGKAPVGVAKRAKAVAGEVPVVAIAGSIGPDYEAVFEHGIDAVFSVVNGVVTLEEALANGSVNVEKTAENIARLLKMNFKTEKADTK</sequence>
<dbReference type="Pfam" id="PF02595">
    <property type="entry name" value="Gly_kinase"/>
    <property type="match status" value="1"/>
</dbReference>
<gene>
    <name evidence="5" type="ORF">AWM68_13575</name>
</gene>
<keyword evidence="2 4" id="KW-0808">Transferase</keyword>
<evidence type="ECO:0000256" key="2">
    <source>
        <dbReference type="ARBA" id="ARBA00022679"/>
    </source>
</evidence>